<dbReference type="InterPro" id="IPR012337">
    <property type="entry name" value="RNaseH-like_sf"/>
</dbReference>
<dbReference type="Gene3D" id="3.30.420.10">
    <property type="entry name" value="Ribonuclease H-like superfamily/Ribonuclease H"/>
    <property type="match status" value="1"/>
</dbReference>
<proteinExistence type="predicted"/>
<dbReference type="AlphaFoldDB" id="A0A6H1ZPJ7"/>
<evidence type="ECO:0000259" key="1">
    <source>
        <dbReference type="Pfam" id="PF13482"/>
    </source>
</evidence>
<dbReference type="Pfam" id="PF13482">
    <property type="entry name" value="RNase_H_2"/>
    <property type="match status" value="1"/>
</dbReference>
<reference evidence="2" key="1">
    <citation type="submission" date="2020-03" db="EMBL/GenBank/DDBJ databases">
        <title>The deep terrestrial virosphere.</title>
        <authorList>
            <person name="Holmfeldt K."/>
            <person name="Nilsson E."/>
            <person name="Simone D."/>
            <person name="Lopez-Fernandez M."/>
            <person name="Wu X."/>
            <person name="de Brujin I."/>
            <person name="Lundin D."/>
            <person name="Andersson A."/>
            <person name="Bertilsson S."/>
            <person name="Dopson M."/>
        </authorList>
    </citation>
    <scope>NUCLEOTIDE SEQUENCE</scope>
    <source>
        <strain evidence="2">TM448A01384</strain>
    </source>
</reference>
<evidence type="ECO:0000313" key="2">
    <source>
        <dbReference type="EMBL" id="QJA49494.1"/>
    </source>
</evidence>
<name>A0A6H1ZPJ7_9ZZZZ</name>
<dbReference type="SUPFAM" id="SSF53098">
    <property type="entry name" value="Ribonuclease H-like"/>
    <property type="match status" value="1"/>
</dbReference>
<sequence length="210" mass="24621">MSRLLSFDKKMMNLKNIKLDLGISYMPIFFDIETLGLNPSEDKIICIGLGDKAVFDKNEEVVISYFLDTVSEYSKRYNLVLVGYFNYSFDSPYIISRAIANGFNPSILKYVRQIDIHHIVSKYLYRGKYISMDTLLKRLKIENDDEFTGSDVIWLYNAERYDDIKLHCLKDLKKLEEVYKQVKPLVDFEYFLRLGKDASRKVGIIDETKL</sequence>
<dbReference type="GO" id="GO:0003676">
    <property type="term" value="F:nucleic acid binding"/>
    <property type="evidence" value="ECO:0007669"/>
    <property type="project" value="InterPro"/>
</dbReference>
<accession>A0A6H1ZPJ7</accession>
<dbReference type="EMBL" id="MT144139">
    <property type="protein sequence ID" value="QJA49494.1"/>
    <property type="molecule type" value="Genomic_DNA"/>
</dbReference>
<feature type="domain" description="YprB ribonuclease H-like" evidence="1">
    <location>
        <begin position="28"/>
        <end position="180"/>
    </location>
</feature>
<protein>
    <submittedName>
        <fullName evidence="2">Putative RNase_H superfamily protein</fullName>
    </submittedName>
</protein>
<organism evidence="2">
    <name type="scientific">viral metagenome</name>
    <dbReference type="NCBI Taxonomy" id="1070528"/>
    <lineage>
        <taxon>unclassified sequences</taxon>
        <taxon>metagenomes</taxon>
        <taxon>organismal metagenomes</taxon>
    </lineage>
</organism>
<dbReference type="InterPro" id="IPR038720">
    <property type="entry name" value="YprB_RNase_H-like_dom"/>
</dbReference>
<gene>
    <name evidence="2" type="ORF">TM448A01384_0020</name>
</gene>
<dbReference type="InterPro" id="IPR036397">
    <property type="entry name" value="RNaseH_sf"/>
</dbReference>